<reference evidence="1" key="1">
    <citation type="submission" date="2018-06" db="EMBL/GenBank/DDBJ databases">
        <authorList>
            <person name="Zhirakovskaya E."/>
        </authorList>
    </citation>
    <scope>NUCLEOTIDE SEQUENCE</scope>
</reference>
<proteinExistence type="predicted"/>
<evidence type="ECO:0000313" key="1">
    <source>
        <dbReference type="EMBL" id="VAW47204.1"/>
    </source>
</evidence>
<name>A0A3B0WU35_9ZZZZ</name>
<protein>
    <submittedName>
        <fullName evidence="1">Uncharacterized protein</fullName>
    </submittedName>
</protein>
<dbReference type="EMBL" id="UOFA01000327">
    <property type="protein sequence ID" value="VAW47204.1"/>
    <property type="molecule type" value="Genomic_DNA"/>
</dbReference>
<sequence>MIKILLSIQIILMMLASSTFVNAQFLMPKLCTASGSSGILIQQVDEDWNKVPFDCENIEVLITGESFENHSKPGQLYGCKYKFGNSEASMISILGEQPGTYDVLVKRFDEESYFQSIKVKWDNSGCDVVGQIIEVQFDMTQQARK</sequence>
<dbReference type="AlphaFoldDB" id="A0A3B0WU35"/>
<organism evidence="1">
    <name type="scientific">hydrothermal vent metagenome</name>
    <dbReference type="NCBI Taxonomy" id="652676"/>
    <lineage>
        <taxon>unclassified sequences</taxon>
        <taxon>metagenomes</taxon>
        <taxon>ecological metagenomes</taxon>
    </lineage>
</organism>
<gene>
    <name evidence="1" type="ORF">MNBD_GAMMA02-570</name>
</gene>
<accession>A0A3B0WU35</accession>